<accession>A0A9X2CXX9</accession>
<dbReference type="EMBL" id="JAJKBJ010000001">
    <property type="protein sequence ID" value="MCL9682739.1"/>
    <property type="molecule type" value="Genomic_DNA"/>
</dbReference>
<dbReference type="Proteomes" id="UP001139721">
    <property type="component" value="Unassembled WGS sequence"/>
</dbReference>
<proteinExistence type="predicted"/>
<protein>
    <submittedName>
        <fullName evidence="1">Uncharacterized protein</fullName>
    </submittedName>
</protein>
<reference evidence="1" key="1">
    <citation type="submission" date="2021-11" db="EMBL/GenBank/DDBJ databases">
        <title>Legionella maioricencis sp. nov., a new species isolated from hot water samples in Mallorca.</title>
        <authorList>
            <person name="Crespi S."/>
            <person name="Drasar V."/>
            <person name="Salva-Serra F."/>
            <person name="Jaen-Luchoro D."/>
            <person name="Pineiro-Iglesias B."/>
            <person name="Aliaga F."/>
            <person name="Fernandez-Juarez V."/>
            <person name="Coll G."/>
            <person name="Moore E.R.B."/>
            <person name="Bennasar-Figueras A."/>
        </authorList>
    </citation>
    <scope>NUCLEOTIDE SEQUENCE</scope>
    <source>
        <strain evidence="1">HCPI-6</strain>
    </source>
</reference>
<keyword evidence="2" id="KW-1185">Reference proteome</keyword>
<organism evidence="1 2">
    <name type="scientific">Legionella maioricensis</name>
    <dbReference type="NCBI Taxonomy" id="2896528"/>
    <lineage>
        <taxon>Bacteria</taxon>
        <taxon>Pseudomonadati</taxon>
        <taxon>Pseudomonadota</taxon>
        <taxon>Gammaproteobacteria</taxon>
        <taxon>Legionellales</taxon>
        <taxon>Legionellaceae</taxon>
        <taxon>Legionella</taxon>
    </lineage>
</organism>
<comment type="caution">
    <text evidence="1">The sequence shown here is derived from an EMBL/GenBank/DDBJ whole genome shotgun (WGS) entry which is preliminary data.</text>
</comment>
<gene>
    <name evidence="1" type="ORF">LOX96_01395</name>
</gene>
<sequence>MSEKSYKIELKCLFCDHVLVAEESKKFQSGDLIPCSNCNKENDYDSLIEVAKEKGIELIRDDLKDHFKKAFEKK</sequence>
<evidence type="ECO:0000313" key="1">
    <source>
        <dbReference type="EMBL" id="MCL9682739.1"/>
    </source>
</evidence>
<name>A0A9X2CXX9_9GAMM</name>
<dbReference type="AlphaFoldDB" id="A0A9X2CXX9"/>
<evidence type="ECO:0000313" key="2">
    <source>
        <dbReference type="Proteomes" id="UP001139721"/>
    </source>
</evidence>
<dbReference type="RefSeq" id="WP_250421310.1">
    <property type="nucleotide sequence ID" value="NZ_JAJKBJ010000001.1"/>
</dbReference>